<evidence type="ECO:0000313" key="3">
    <source>
        <dbReference type="Proteomes" id="UP000195437"/>
    </source>
</evidence>
<evidence type="ECO:0000256" key="1">
    <source>
        <dbReference type="SAM" id="SignalP"/>
    </source>
</evidence>
<keyword evidence="1" id="KW-0732">Signal</keyword>
<dbReference type="AlphaFoldDB" id="A0A1Y0IN89"/>
<proteinExistence type="predicted"/>
<feature type="chain" id="PRO_5010996864" evidence="1">
    <location>
        <begin position="26"/>
        <end position="206"/>
    </location>
</feature>
<dbReference type="OrthoDB" id="9825690at2"/>
<organism evidence="2 3">
    <name type="scientific">Tumebacillus avium</name>
    <dbReference type="NCBI Taxonomy" id="1903704"/>
    <lineage>
        <taxon>Bacteria</taxon>
        <taxon>Bacillati</taxon>
        <taxon>Bacillota</taxon>
        <taxon>Bacilli</taxon>
        <taxon>Bacillales</taxon>
        <taxon>Alicyclobacillaceae</taxon>
        <taxon>Tumebacillus</taxon>
    </lineage>
</organism>
<accession>A0A1Y0IN89</accession>
<reference evidence="3" key="1">
    <citation type="submission" date="2017-05" db="EMBL/GenBank/DDBJ databases">
        <authorList>
            <person name="Sung H."/>
        </authorList>
    </citation>
    <scope>NUCLEOTIDE SEQUENCE [LARGE SCALE GENOMIC DNA]</scope>
    <source>
        <strain evidence="3">AR23208</strain>
    </source>
</reference>
<sequence>MKKQAVALLMSAALVSTFATNAAFAKAPDRQVGSYSQTTPTIQPEDSFTVYEANGFISNTAYGVASYVDTKYHLNHRADITVPSGVTATYEFSQTIQQTSTRQHTWSGGISGSMTIAQIANVDAFVSYNYVSSTTMTYSKGYKSNLNVSSPGTYTAYWYNEAQVYNIYGKWWGYTYDAPSTRKQLTRYLSDVKEPKQWENIEVIKK</sequence>
<evidence type="ECO:0000313" key="2">
    <source>
        <dbReference type="EMBL" id="ARU60985.1"/>
    </source>
</evidence>
<dbReference type="Proteomes" id="UP000195437">
    <property type="component" value="Chromosome"/>
</dbReference>
<keyword evidence="3" id="KW-1185">Reference proteome</keyword>
<name>A0A1Y0IN89_9BACL</name>
<feature type="signal peptide" evidence="1">
    <location>
        <begin position="1"/>
        <end position="25"/>
    </location>
</feature>
<dbReference type="KEGG" id="tum:CBW65_07715"/>
<dbReference type="EMBL" id="CP021434">
    <property type="protein sequence ID" value="ARU60985.1"/>
    <property type="molecule type" value="Genomic_DNA"/>
</dbReference>
<gene>
    <name evidence="2" type="ORF">CBW65_07715</name>
</gene>
<protein>
    <submittedName>
        <fullName evidence="2">Uncharacterized protein</fullName>
    </submittedName>
</protein>
<dbReference type="RefSeq" id="WP_087456370.1">
    <property type="nucleotide sequence ID" value="NZ_CP021434.1"/>
</dbReference>